<organism evidence="1 2">
    <name type="scientific">Stieleria bergensis</name>
    <dbReference type="NCBI Taxonomy" id="2528025"/>
    <lineage>
        <taxon>Bacteria</taxon>
        <taxon>Pseudomonadati</taxon>
        <taxon>Planctomycetota</taxon>
        <taxon>Planctomycetia</taxon>
        <taxon>Pirellulales</taxon>
        <taxon>Pirellulaceae</taxon>
        <taxon>Stieleria</taxon>
    </lineage>
</organism>
<protein>
    <recommendedName>
        <fullName evidence="3">Lipopolysaccharide-assembly</fullName>
    </recommendedName>
</protein>
<evidence type="ECO:0008006" key="3">
    <source>
        <dbReference type="Google" id="ProtNLM"/>
    </source>
</evidence>
<reference evidence="1 2" key="1">
    <citation type="submission" date="2019-02" db="EMBL/GenBank/DDBJ databases">
        <title>Deep-cultivation of Planctomycetes and their phenomic and genomic characterization uncovers novel biology.</title>
        <authorList>
            <person name="Wiegand S."/>
            <person name="Jogler M."/>
            <person name="Boedeker C."/>
            <person name="Pinto D."/>
            <person name="Vollmers J."/>
            <person name="Rivas-Marin E."/>
            <person name="Kohn T."/>
            <person name="Peeters S.H."/>
            <person name="Heuer A."/>
            <person name="Rast P."/>
            <person name="Oberbeckmann S."/>
            <person name="Bunk B."/>
            <person name="Jeske O."/>
            <person name="Meyerdierks A."/>
            <person name="Storesund J.E."/>
            <person name="Kallscheuer N."/>
            <person name="Luecker S."/>
            <person name="Lage O.M."/>
            <person name="Pohl T."/>
            <person name="Merkel B.J."/>
            <person name="Hornburger P."/>
            <person name="Mueller R.-W."/>
            <person name="Bruemmer F."/>
            <person name="Labrenz M."/>
            <person name="Spormann A.M."/>
            <person name="Op den Camp H."/>
            <person name="Overmann J."/>
            <person name="Amann R."/>
            <person name="Jetten M.S.M."/>
            <person name="Mascher T."/>
            <person name="Medema M.H."/>
            <person name="Devos D.P."/>
            <person name="Kaster A.-K."/>
            <person name="Ovreas L."/>
            <person name="Rohde M."/>
            <person name="Galperin M.Y."/>
            <person name="Jogler C."/>
        </authorList>
    </citation>
    <scope>NUCLEOTIDE SEQUENCE [LARGE SCALE GENOMIC DNA]</scope>
    <source>
        <strain evidence="1 2">SV_7m_r</strain>
    </source>
</reference>
<dbReference type="GO" id="GO:0043165">
    <property type="term" value="P:Gram-negative-bacterium-type cell outer membrane assembly"/>
    <property type="evidence" value="ECO:0007669"/>
    <property type="project" value="InterPro"/>
</dbReference>
<dbReference type="EMBL" id="CP036272">
    <property type="protein sequence ID" value="QDT61880.1"/>
    <property type="molecule type" value="Genomic_DNA"/>
</dbReference>
<proteinExistence type="predicted"/>
<dbReference type="AlphaFoldDB" id="A0A517T0F6"/>
<keyword evidence="2" id="KW-1185">Reference proteome</keyword>
<dbReference type="GO" id="GO:0019867">
    <property type="term" value="C:outer membrane"/>
    <property type="evidence" value="ECO:0007669"/>
    <property type="project" value="InterPro"/>
</dbReference>
<dbReference type="Proteomes" id="UP000315003">
    <property type="component" value="Chromosome"/>
</dbReference>
<accession>A0A517T0F6</accession>
<name>A0A517T0F6_9BACT</name>
<evidence type="ECO:0000313" key="1">
    <source>
        <dbReference type="EMBL" id="QDT61880.1"/>
    </source>
</evidence>
<sequence>MFMRFESLICIALGILWLPGCAAYQFGTDHLYPANIRTIYVPVAQNQTARHQLGPQLTEAVIDEIQRRTPFIVVDHAGADSVLQCTIGSEGKVVLTEASSDDPRALDTAIAVSANWTGRGGMPLFTNAITKQNPNEPTVFTQSARFVPEAGQSVGAANREAIKKLAQRIVSQMENRW</sequence>
<evidence type="ECO:0000313" key="2">
    <source>
        <dbReference type="Proteomes" id="UP000315003"/>
    </source>
</evidence>
<gene>
    <name evidence="1" type="ORF">SV7mr_44210</name>
</gene>
<dbReference type="Pfam" id="PF04390">
    <property type="entry name" value="LptE"/>
    <property type="match status" value="1"/>
</dbReference>
<dbReference type="InterPro" id="IPR007485">
    <property type="entry name" value="LPS_assembly_LptE"/>
</dbReference>